<evidence type="ECO:0000256" key="5">
    <source>
        <dbReference type="ARBA" id="ARBA00023136"/>
    </source>
</evidence>
<dbReference type="PANTHER" id="PTHR22730:SF1">
    <property type="entry name" value="PROMININ-LIKE PROTEIN"/>
    <property type="match status" value="1"/>
</dbReference>
<dbReference type="InterPro" id="IPR008795">
    <property type="entry name" value="Prominin"/>
</dbReference>
<dbReference type="AlphaFoldDB" id="A0A9P0AD45"/>
<feature type="transmembrane region" description="Helical" evidence="7">
    <location>
        <begin position="196"/>
        <end position="217"/>
    </location>
</feature>
<evidence type="ECO:0000256" key="3">
    <source>
        <dbReference type="ARBA" id="ARBA00022692"/>
    </source>
</evidence>
<dbReference type="PANTHER" id="PTHR22730">
    <property type="entry name" value="PROMININ PROM PROTEIN"/>
    <property type="match status" value="1"/>
</dbReference>
<keyword evidence="4 7" id="KW-1133">Transmembrane helix</keyword>
<dbReference type="Pfam" id="PF05478">
    <property type="entry name" value="Prominin"/>
    <property type="match status" value="1"/>
</dbReference>
<keyword evidence="3 7" id="KW-0812">Transmembrane</keyword>
<feature type="transmembrane region" description="Helical" evidence="7">
    <location>
        <begin position="476"/>
        <end position="502"/>
    </location>
</feature>
<keyword evidence="9" id="KW-1185">Reference proteome</keyword>
<proteinExistence type="inferred from homology"/>
<keyword evidence="5 7" id="KW-0472">Membrane</keyword>
<protein>
    <recommendedName>
        <fullName evidence="10">Prominin-like protein</fullName>
    </recommendedName>
</protein>
<evidence type="ECO:0000256" key="6">
    <source>
        <dbReference type="ARBA" id="ARBA00023180"/>
    </source>
</evidence>
<accession>A0A9P0AD45</accession>
<evidence type="ECO:0008006" key="10">
    <source>
        <dbReference type="Google" id="ProtNLM"/>
    </source>
</evidence>
<feature type="transmembrane region" description="Helical" evidence="7">
    <location>
        <begin position="523"/>
        <end position="541"/>
    </location>
</feature>
<dbReference type="GO" id="GO:0016020">
    <property type="term" value="C:membrane"/>
    <property type="evidence" value="ECO:0007669"/>
    <property type="project" value="UniProtKB-SubCell"/>
</dbReference>
<evidence type="ECO:0000313" key="8">
    <source>
        <dbReference type="EMBL" id="CAH0389209.1"/>
    </source>
</evidence>
<reference evidence="8" key="1">
    <citation type="submission" date="2021-12" db="EMBL/GenBank/DDBJ databases">
        <authorList>
            <person name="King R."/>
        </authorList>
    </citation>
    <scope>NUCLEOTIDE SEQUENCE</scope>
</reference>
<evidence type="ECO:0000256" key="4">
    <source>
        <dbReference type="ARBA" id="ARBA00022989"/>
    </source>
</evidence>
<gene>
    <name evidence="8" type="ORF">BEMITA_LOCUS8062</name>
</gene>
<name>A0A9P0AD45_BEMTA</name>
<feature type="transmembrane region" description="Helical" evidence="7">
    <location>
        <begin position="147"/>
        <end position="175"/>
    </location>
</feature>
<dbReference type="EMBL" id="OU963865">
    <property type="protein sequence ID" value="CAH0389209.1"/>
    <property type="molecule type" value="Genomic_DNA"/>
</dbReference>
<comment type="similarity">
    <text evidence="2">Belongs to the prominin family.</text>
</comment>
<organism evidence="8 9">
    <name type="scientific">Bemisia tabaci</name>
    <name type="common">Sweetpotato whitefly</name>
    <name type="synonym">Aleurodes tabaci</name>
    <dbReference type="NCBI Taxonomy" id="7038"/>
    <lineage>
        <taxon>Eukaryota</taxon>
        <taxon>Metazoa</taxon>
        <taxon>Ecdysozoa</taxon>
        <taxon>Arthropoda</taxon>
        <taxon>Hexapoda</taxon>
        <taxon>Insecta</taxon>
        <taxon>Pterygota</taxon>
        <taxon>Neoptera</taxon>
        <taxon>Paraneoptera</taxon>
        <taxon>Hemiptera</taxon>
        <taxon>Sternorrhyncha</taxon>
        <taxon>Aleyrodoidea</taxon>
        <taxon>Aleyrodidae</taxon>
        <taxon>Aleyrodinae</taxon>
        <taxon>Bemisia</taxon>
    </lineage>
</organism>
<evidence type="ECO:0000256" key="1">
    <source>
        <dbReference type="ARBA" id="ARBA00004141"/>
    </source>
</evidence>
<evidence type="ECO:0000313" key="9">
    <source>
        <dbReference type="Proteomes" id="UP001152759"/>
    </source>
</evidence>
<dbReference type="Proteomes" id="UP001152759">
    <property type="component" value="Chromosome 4"/>
</dbReference>
<comment type="subcellular location">
    <subcellularLocation>
        <location evidence="1">Membrane</location>
        <topology evidence="1">Multi-pass membrane protein</topology>
    </subcellularLocation>
</comment>
<sequence>MAVLNFSAPWLQGKGKMISYVIFILGVVSSPSDCVVRQSQQSWVPLKDPTVSQSSENGVSESLHNIMPYEEVQYSVANVSSNYHSSTKFYAKGMGHLYYLTNLIINTIQEDQAFPEGLISVSEDGRSIQVADARKEWKTLLTHYGPVLGVILGALVFIIVMPIAGLLFCCCRCAGKCGSRSQPFEKRYDPCRRHSYGILLAGITVLISFGVVCAFVTNEFFQDGLKNLPRNVRTSLDDVDLYINNTKLEINNLLIVNFNELDHTLNNILQASGQIVKDKLGKVSKASVLVNLTNIVSGLGIIKNDLREIDNLTKALQDNALQLDQALKETRSNIIEKLQQCKSERVCREFLKKYHDLHDLTLEANFTQLLDKYLPKLPDVTASLQNVSELMKDDIEHEVLKGKREFEKIQVSIQNEVQSTIPQISDNIRRAGDAIKRAADKITQLLDRFRTEIHTHTPQHVNKGEFYITEYGEYKYYLGLGVSVALLMVLMSLTMGLFCGFCGARPDGGYQDDCCNKGSGARCLMLGVWLMFLSSAVLMAIPPRPFSWTGITVQKTVCEPLHAPDNSRIFALFDKILNVKDIYPRRPDELTPHLNISTVIRSCHRNESIYQVLDLEGLVDMEQVRHYAEKFEIMRKIQDLTTQIRLNNKINIRGCYRRRDY</sequence>
<keyword evidence="6" id="KW-0325">Glycoprotein</keyword>
<evidence type="ECO:0000256" key="7">
    <source>
        <dbReference type="SAM" id="Phobius"/>
    </source>
</evidence>
<evidence type="ECO:0000256" key="2">
    <source>
        <dbReference type="ARBA" id="ARBA00006058"/>
    </source>
</evidence>